<dbReference type="OrthoDB" id="1898716at2759"/>
<dbReference type="PRINTS" id="PR00404">
    <property type="entry name" value="MADSDOMAIN"/>
</dbReference>
<evidence type="ECO:0000313" key="10">
    <source>
        <dbReference type="Proteomes" id="UP000327157"/>
    </source>
</evidence>
<evidence type="ECO:0000259" key="7">
    <source>
        <dbReference type="PROSITE" id="PS50066"/>
    </source>
</evidence>
<dbReference type="PANTHER" id="PTHR48019">
    <property type="entry name" value="SERUM RESPONSE FACTOR HOMOLOG"/>
    <property type="match status" value="1"/>
</dbReference>
<keyword evidence="2" id="KW-0805">Transcription regulation</keyword>
<dbReference type="InterPro" id="IPR002100">
    <property type="entry name" value="TF_MADSbox"/>
</dbReference>
<dbReference type="Pfam" id="PF00319">
    <property type="entry name" value="SRF-TF"/>
    <property type="match status" value="1"/>
</dbReference>
<feature type="domain" description="K-box" evidence="8">
    <location>
        <begin position="85"/>
        <end position="175"/>
    </location>
</feature>
<evidence type="ECO:0000256" key="4">
    <source>
        <dbReference type="ARBA" id="ARBA00023163"/>
    </source>
</evidence>
<dbReference type="InterPro" id="IPR002487">
    <property type="entry name" value="TF_Kbox"/>
</dbReference>
<dbReference type="CDD" id="cd00265">
    <property type="entry name" value="MADS_MEF2_like"/>
    <property type="match status" value="1"/>
</dbReference>
<keyword evidence="3" id="KW-0238">DNA-binding</keyword>
<evidence type="ECO:0000256" key="5">
    <source>
        <dbReference type="ARBA" id="ARBA00023242"/>
    </source>
</evidence>
<evidence type="ECO:0000313" key="9">
    <source>
        <dbReference type="EMBL" id="KAB2598598.1"/>
    </source>
</evidence>
<dbReference type="InterPro" id="IPR036879">
    <property type="entry name" value="TF_MADSbox_sf"/>
</dbReference>
<keyword evidence="5" id="KW-0539">Nucleus</keyword>
<reference evidence="9 10" key="1">
    <citation type="submission" date="2019-09" db="EMBL/GenBank/DDBJ databases">
        <authorList>
            <person name="Ou C."/>
        </authorList>
    </citation>
    <scope>NUCLEOTIDE SEQUENCE [LARGE SCALE GENOMIC DNA]</scope>
    <source>
        <strain evidence="9">S2</strain>
        <tissue evidence="9">Leaf</tissue>
    </source>
</reference>
<keyword evidence="6" id="KW-0175">Coiled coil</keyword>
<dbReference type="EMBL" id="SMOL01000768">
    <property type="protein sequence ID" value="KAB2598598.1"/>
    <property type="molecule type" value="Genomic_DNA"/>
</dbReference>
<keyword evidence="10" id="KW-1185">Reference proteome</keyword>
<dbReference type="InterPro" id="IPR033896">
    <property type="entry name" value="MEF2-like_N"/>
</dbReference>
<dbReference type="PROSITE" id="PS50066">
    <property type="entry name" value="MADS_BOX_2"/>
    <property type="match status" value="1"/>
</dbReference>
<evidence type="ECO:0000256" key="6">
    <source>
        <dbReference type="SAM" id="Coils"/>
    </source>
</evidence>
<dbReference type="GO" id="GO:0045944">
    <property type="term" value="P:positive regulation of transcription by RNA polymerase II"/>
    <property type="evidence" value="ECO:0007669"/>
    <property type="project" value="InterPro"/>
</dbReference>
<evidence type="ECO:0000256" key="1">
    <source>
        <dbReference type="ARBA" id="ARBA00004123"/>
    </source>
</evidence>
<reference evidence="9 10" key="3">
    <citation type="submission" date="2019-11" db="EMBL/GenBank/DDBJ databases">
        <title>A de novo genome assembly of a pear dwarfing rootstock.</title>
        <authorList>
            <person name="Wang F."/>
            <person name="Wang J."/>
            <person name="Li S."/>
            <person name="Zhang Y."/>
            <person name="Fang M."/>
            <person name="Ma L."/>
            <person name="Zhao Y."/>
            <person name="Jiang S."/>
        </authorList>
    </citation>
    <scope>NUCLEOTIDE SEQUENCE [LARGE SCALE GENOMIC DNA]</scope>
    <source>
        <strain evidence="9">S2</strain>
        <tissue evidence="9">Leaf</tissue>
    </source>
</reference>
<dbReference type="SUPFAM" id="SSF55455">
    <property type="entry name" value="SRF-like"/>
    <property type="match status" value="1"/>
</dbReference>
<dbReference type="Pfam" id="PF01486">
    <property type="entry name" value="K-box"/>
    <property type="match status" value="1"/>
</dbReference>
<dbReference type="Gene3D" id="3.40.1810.10">
    <property type="entry name" value="Transcription factor, MADS-box"/>
    <property type="match status" value="1"/>
</dbReference>
<dbReference type="GO" id="GO:0003700">
    <property type="term" value="F:DNA-binding transcription factor activity"/>
    <property type="evidence" value="ECO:0007669"/>
    <property type="project" value="InterPro"/>
</dbReference>
<sequence length="191" mass="22351">MGRGRVVMERIKNNINLQVTFSKRRNGLRKKAHELSVLCDAQVALIIYSSRGKLYEFCSTDMNKILERYRQSCYSSQDNVADNETQNIYQEVSRLKVKHEALQRSQRHLLGEDLQQLRLKELLVLEKQLDRTLSKAKQEKTRMMFNQLEELRKKENDLAGINKQLKCELQEVGPSNANYVACEEPTLRLHI</sequence>
<feature type="coiled-coil region" evidence="6">
    <location>
        <begin position="119"/>
        <end position="171"/>
    </location>
</feature>
<dbReference type="AlphaFoldDB" id="A0A5N5F6C7"/>
<evidence type="ECO:0000256" key="3">
    <source>
        <dbReference type="ARBA" id="ARBA00023125"/>
    </source>
</evidence>
<gene>
    <name evidence="9" type="ORF">D8674_001518</name>
</gene>
<accession>A0A5N5F6C7</accession>
<dbReference type="SMART" id="SM00432">
    <property type="entry name" value="MADS"/>
    <property type="match status" value="1"/>
</dbReference>
<name>A0A5N5F6C7_9ROSA</name>
<protein>
    <submittedName>
        <fullName evidence="9">MADS-box transcription factor 6-like</fullName>
    </submittedName>
</protein>
<dbReference type="Proteomes" id="UP000327157">
    <property type="component" value="Chromosome 1"/>
</dbReference>
<organism evidence="9 10">
    <name type="scientific">Pyrus ussuriensis x Pyrus communis</name>
    <dbReference type="NCBI Taxonomy" id="2448454"/>
    <lineage>
        <taxon>Eukaryota</taxon>
        <taxon>Viridiplantae</taxon>
        <taxon>Streptophyta</taxon>
        <taxon>Embryophyta</taxon>
        <taxon>Tracheophyta</taxon>
        <taxon>Spermatophyta</taxon>
        <taxon>Magnoliopsida</taxon>
        <taxon>eudicotyledons</taxon>
        <taxon>Gunneridae</taxon>
        <taxon>Pentapetalae</taxon>
        <taxon>rosids</taxon>
        <taxon>fabids</taxon>
        <taxon>Rosales</taxon>
        <taxon>Rosaceae</taxon>
        <taxon>Amygdaloideae</taxon>
        <taxon>Maleae</taxon>
        <taxon>Pyrus</taxon>
    </lineage>
</organism>
<comment type="subcellular location">
    <subcellularLocation>
        <location evidence="1">Nucleus</location>
    </subcellularLocation>
</comment>
<dbReference type="InterPro" id="IPR050142">
    <property type="entry name" value="MADS-box/MEF2_TF"/>
</dbReference>
<dbReference type="PROSITE" id="PS51297">
    <property type="entry name" value="K_BOX"/>
    <property type="match status" value="1"/>
</dbReference>
<evidence type="ECO:0000259" key="8">
    <source>
        <dbReference type="PROSITE" id="PS51297"/>
    </source>
</evidence>
<keyword evidence="4" id="KW-0804">Transcription</keyword>
<dbReference type="FunFam" id="3.40.1810.10:FF:000003">
    <property type="entry name" value="MADS-box transcription factor MADS-MC"/>
    <property type="match status" value="1"/>
</dbReference>
<evidence type="ECO:0000256" key="2">
    <source>
        <dbReference type="ARBA" id="ARBA00023015"/>
    </source>
</evidence>
<dbReference type="GO" id="GO:0005634">
    <property type="term" value="C:nucleus"/>
    <property type="evidence" value="ECO:0007669"/>
    <property type="project" value="UniProtKB-SubCell"/>
</dbReference>
<dbReference type="GO" id="GO:0046983">
    <property type="term" value="F:protein dimerization activity"/>
    <property type="evidence" value="ECO:0007669"/>
    <property type="project" value="InterPro"/>
</dbReference>
<dbReference type="GO" id="GO:0000977">
    <property type="term" value="F:RNA polymerase II transcription regulatory region sequence-specific DNA binding"/>
    <property type="evidence" value="ECO:0007669"/>
    <property type="project" value="InterPro"/>
</dbReference>
<proteinExistence type="predicted"/>
<feature type="domain" description="MADS-box" evidence="7">
    <location>
        <begin position="1"/>
        <end position="61"/>
    </location>
</feature>
<reference evidence="10" key="2">
    <citation type="submission" date="2019-10" db="EMBL/GenBank/DDBJ databases">
        <title>A de novo genome assembly of a pear dwarfing rootstock.</title>
        <authorList>
            <person name="Wang F."/>
            <person name="Wang J."/>
            <person name="Li S."/>
            <person name="Zhang Y."/>
            <person name="Fang M."/>
            <person name="Ma L."/>
            <person name="Zhao Y."/>
            <person name="Jiang S."/>
        </authorList>
    </citation>
    <scope>NUCLEOTIDE SEQUENCE [LARGE SCALE GENOMIC DNA]</scope>
</reference>
<comment type="caution">
    <text evidence="9">The sequence shown here is derived from an EMBL/GenBank/DDBJ whole genome shotgun (WGS) entry which is preliminary data.</text>
</comment>